<dbReference type="InterPro" id="IPR010656">
    <property type="entry name" value="DctM"/>
</dbReference>
<feature type="transmembrane region" description="Helical" evidence="7">
    <location>
        <begin position="241"/>
        <end position="260"/>
    </location>
</feature>
<feature type="transmembrane region" description="Helical" evidence="7">
    <location>
        <begin position="314"/>
        <end position="347"/>
    </location>
</feature>
<sequence>MSLSLIVLGALFVLLLFRNVPLIVAIGLPCVVYILMEGLPISLFAQRLFTGIDIFLLLAIPLFAFAGEIMNQATLTDRLVAFAQSLVGRLRGGLAAVNVLSSMFFSGITGSGAADVSATGSLLIPMMKRAGYSAEFSAALTAISAIIGPIIPPSIVLIMYGSLSGTSVASLFMAGIVPGLLMSCAHFAMAVTLSYRRGYPAGEATSIRRIAETGISALPALTVPAIIMGAIVFGITTPTEASALAVLLAIVLGSLVYKTLTWSKLSSSAFRVGSEMADTMLIIGVSNLLAWILAVERVPVILADAVLGITTDPVFVLLLINLILLIVGMFLDTFPALIILTSVLLPLAQSVGVDPIHFGIIISLNLMIGAVTPPVGILLFISTRIARANVLATVKETLPFIGVSLIVQLIVTFTPAISSGVASLID</sequence>
<dbReference type="Pfam" id="PF06808">
    <property type="entry name" value="DctM"/>
    <property type="match status" value="1"/>
</dbReference>
<evidence type="ECO:0000256" key="2">
    <source>
        <dbReference type="ARBA" id="ARBA00022475"/>
    </source>
</evidence>
<evidence type="ECO:0000259" key="8">
    <source>
        <dbReference type="Pfam" id="PF06808"/>
    </source>
</evidence>
<feature type="transmembrane region" description="Helical" evidence="7">
    <location>
        <begin position="272"/>
        <end position="294"/>
    </location>
</feature>
<comment type="function">
    <text evidence="7">Part of the tripartite ATP-independent periplasmic (TRAP) transport system.</text>
</comment>
<comment type="caution">
    <text evidence="9">The sequence shown here is derived from an EMBL/GenBank/DDBJ whole genome shotgun (WGS) entry which is preliminary data.</text>
</comment>
<accession>A0A7W9S0N2</accession>
<keyword evidence="5 7" id="KW-1133">Transmembrane helix</keyword>
<feature type="transmembrane region" description="Helical" evidence="7">
    <location>
        <begin position="401"/>
        <end position="425"/>
    </location>
</feature>
<dbReference type="PANTHER" id="PTHR33362">
    <property type="entry name" value="SIALIC ACID TRAP TRANSPORTER PERMEASE PROTEIN SIAT-RELATED"/>
    <property type="match status" value="1"/>
</dbReference>
<keyword evidence="4 7" id="KW-0812">Transmembrane</keyword>
<evidence type="ECO:0000256" key="5">
    <source>
        <dbReference type="ARBA" id="ARBA00022989"/>
    </source>
</evidence>
<keyword evidence="7" id="KW-0813">Transport</keyword>
<keyword evidence="10" id="KW-1185">Reference proteome</keyword>
<dbReference type="AlphaFoldDB" id="A0A7W9S0N2"/>
<comment type="caution">
    <text evidence="7">Lacks conserved residue(s) required for the propagation of feature annotation.</text>
</comment>
<proteinExistence type="inferred from homology"/>
<protein>
    <recommendedName>
        <fullName evidence="7">TRAP transporter large permease protein</fullName>
    </recommendedName>
</protein>
<organism evidence="9 10">
    <name type="scientific">Aquamicrobium lusatiense</name>
    <dbReference type="NCBI Taxonomy" id="89772"/>
    <lineage>
        <taxon>Bacteria</taxon>
        <taxon>Pseudomonadati</taxon>
        <taxon>Pseudomonadota</taxon>
        <taxon>Alphaproteobacteria</taxon>
        <taxon>Hyphomicrobiales</taxon>
        <taxon>Phyllobacteriaceae</taxon>
        <taxon>Aquamicrobium</taxon>
    </lineage>
</organism>
<evidence type="ECO:0000256" key="4">
    <source>
        <dbReference type="ARBA" id="ARBA00022692"/>
    </source>
</evidence>
<dbReference type="Proteomes" id="UP000533306">
    <property type="component" value="Unassembled WGS sequence"/>
</dbReference>
<feature type="domain" description="TRAP C4-dicarboxylate transport system permease DctM subunit" evidence="8">
    <location>
        <begin position="9"/>
        <end position="417"/>
    </location>
</feature>
<keyword evidence="3 7" id="KW-0997">Cell inner membrane</keyword>
<dbReference type="EMBL" id="JACHEU010000001">
    <property type="protein sequence ID" value="MBB6011932.1"/>
    <property type="molecule type" value="Genomic_DNA"/>
</dbReference>
<dbReference type="GO" id="GO:0005886">
    <property type="term" value="C:plasma membrane"/>
    <property type="evidence" value="ECO:0007669"/>
    <property type="project" value="UniProtKB-SubCell"/>
</dbReference>
<dbReference type="RefSeq" id="WP_183827512.1">
    <property type="nucleotide sequence ID" value="NZ_JACHEU010000001.1"/>
</dbReference>
<comment type="subcellular location">
    <subcellularLocation>
        <location evidence="1 7">Cell inner membrane</location>
        <topology evidence="1 7">Multi-pass membrane protein</topology>
    </subcellularLocation>
</comment>
<feature type="transmembrane region" description="Helical" evidence="7">
    <location>
        <begin position="215"/>
        <end position="235"/>
    </location>
</feature>
<dbReference type="PANTHER" id="PTHR33362:SF2">
    <property type="entry name" value="TRAP TRANSPORTER LARGE PERMEASE PROTEIN"/>
    <property type="match status" value="1"/>
</dbReference>
<comment type="similarity">
    <text evidence="7">Belongs to the TRAP transporter large permease family.</text>
</comment>
<dbReference type="InterPro" id="IPR004681">
    <property type="entry name" value="TRAP_DctM"/>
</dbReference>
<comment type="subunit">
    <text evidence="7">The complex comprises the extracytoplasmic solute receptor protein and the two transmembrane proteins.</text>
</comment>
<keyword evidence="2" id="KW-1003">Cell membrane</keyword>
<feature type="transmembrane region" description="Helical" evidence="7">
    <location>
        <begin position="49"/>
        <end position="67"/>
    </location>
</feature>
<dbReference type="GO" id="GO:0022857">
    <property type="term" value="F:transmembrane transporter activity"/>
    <property type="evidence" value="ECO:0007669"/>
    <property type="project" value="UniProtKB-UniRule"/>
</dbReference>
<dbReference type="PIRSF" id="PIRSF006066">
    <property type="entry name" value="HI0050"/>
    <property type="match status" value="1"/>
</dbReference>
<feature type="transmembrane region" description="Helical" evidence="7">
    <location>
        <begin position="136"/>
        <end position="160"/>
    </location>
</feature>
<evidence type="ECO:0000256" key="7">
    <source>
        <dbReference type="RuleBase" id="RU369079"/>
    </source>
</evidence>
<evidence type="ECO:0000256" key="3">
    <source>
        <dbReference type="ARBA" id="ARBA00022519"/>
    </source>
</evidence>
<evidence type="ECO:0000313" key="9">
    <source>
        <dbReference type="EMBL" id="MBB6011932.1"/>
    </source>
</evidence>
<gene>
    <name evidence="9" type="ORF">HNR59_001277</name>
</gene>
<feature type="transmembrane region" description="Helical" evidence="7">
    <location>
        <begin position="172"/>
        <end position="195"/>
    </location>
</feature>
<dbReference type="NCBIfam" id="TIGR00786">
    <property type="entry name" value="dctM"/>
    <property type="match status" value="1"/>
</dbReference>
<evidence type="ECO:0000256" key="1">
    <source>
        <dbReference type="ARBA" id="ARBA00004429"/>
    </source>
</evidence>
<feature type="transmembrane region" description="Helical" evidence="7">
    <location>
        <begin position="359"/>
        <end position="381"/>
    </location>
</feature>
<keyword evidence="6 7" id="KW-0472">Membrane</keyword>
<reference evidence="9 10" key="1">
    <citation type="submission" date="2020-08" db="EMBL/GenBank/DDBJ databases">
        <title>Genomic Encyclopedia of Type Strains, Phase IV (KMG-IV): sequencing the most valuable type-strain genomes for metagenomic binning, comparative biology and taxonomic classification.</title>
        <authorList>
            <person name="Goeker M."/>
        </authorList>
    </citation>
    <scope>NUCLEOTIDE SEQUENCE [LARGE SCALE GENOMIC DNA]</scope>
    <source>
        <strain evidence="9 10">DSM 11099</strain>
    </source>
</reference>
<evidence type="ECO:0000256" key="6">
    <source>
        <dbReference type="ARBA" id="ARBA00023136"/>
    </source>
</evidence>
<name>A0A7W9S0N2_9HYPH</name>
<evidence type="ECO:0000313" key="10">
    <source>
        <dbReference type="Proteomes" id="UP000533306"/>
    </source>
</evidence>